<dbReference type="Pfam" id="PF19898">
    <property type="entry name" value="DUF6371"/>
    <property type="match status" value="1"/>
</dbReference>
<dbReference type="InterPro" id="IPR045951">
    <property type="entry name" value="DUF6371"/>
</dbReference>
<keyword evidence="4" id="KW-1185">Reference proteome</keyword>
<gene>
    <name evidence="3" type="ORF">SAMN05216167_13911</name>
</gene>
<evidence type="ECO:0000313" key="4">
    <source>
        <dbReference type="Proteomes" id="UP000198598"/>
    </source>
</evidence>
<sequence>MQAATKSFRYQLPAKAIKGDCPECGPRHRRTLSRYVDAQTSEPLPELYGRCDRESNCGYHLSPYHKGASGLSYHDELKAMEGIGPIPKTWFRMAGNLKRKGHVPRSGVIDQLVQMEGATPEQAEKVAAFIFDKPVAQQSRTKPEQLVYCIPEEVFQQSLGFYERNQLALLLKTHLGEETATALLQRFQVGTSSRWPGACVFWYIDEQNRKRGGQIKLFGDDFHTVKYKDAQGETRSKTSWVHSALLRRYTEKQEPVPEWLSEYEEKAERSPCLFGLPQIQHAPIDQPVAIVEAPKTAILCTHCFPDFIWMAAGGKSYLNAERLAPLKGRKIVLFPDLNAYQDLVNEKGQVNKGWLTKGQELQAEGFDISVNDYLEKLATDEDRTKGLDLADFLLGSSSDNRARLTYADGEAIYGEVLEVDPYDSYPAAWDVSTTCECIPQLWFEKQMPTARIAHPRAPLAFDAAEQLQRIRWCVIPLGIDEADYNPVLVPSQNRSEYAKILGIDSDQLPLYQLSSQSTQP</sequence>
<evidence type="ECO:0000259" key="1">
    <source>
        <dbReference type="Pfam" id="PF19898"/>
    </source>
</evidence>
<proteinExistence type="predicted"/>
<dbReference type="STRING" id="662367.SAMN05216167_13911"/>
<dbReference type="InterPro" id="IPR047731">
    <property type="entry name" value="Zinc_ribbon_put"/>
</dbReference>
<feature type="domain" description="DUF6371" evidence="1">
    <location>
        <begin position="165"/>
        <end position="337"/>
    </location>
</feature>
<evidence type="ECO:0000313" key="3">
    <source>
        <dbReference type="EMBL" id="SFF25815.1"/>
    </source>
</evidence>
<feature type="domain" description="Zinc beta-ribbon finger putative" evidence="2">
    <location>
        <begin position="8"/>
        <end position="65"/>
    </location>
</feature>
<dbReference type="Pfam" id="PF21957">
    <property type="entry name" value="Zn_ribbon_16"/>
    <property type="match status" value="1"/>
</dbReference>
<dbReference type="NCBIfam" id="NF040506">
    <property type="entry name" value="PG0870_Nterm"/>
    <property type="match status" value="1"/>
</dbReference>
<dbReference type="Proteomes" id="UP000198598">
    <property type="component" value="Unassembled WGS sequence"/>
</dbReference>
<dbReference type="AlphaFoldDB" id="A0A1I2H6K9"/>
<accession>A0A1I2H6K9</accession>
<dbReference type="RefSeq" id="WP_177236805.1">
    <property type="nucleotide sequence ID" value="NZ_FOLQ01000039.1"/>
</dbReference>
<evidence type="ECO:0000259" key="2">
    <source>
        <dbReference type="Pfam" id="PF21957"/>
    </source>
</evidence>
<reference evidence="3 4" key="1">
    <citation type="submission" date="2016-10" db="EMBL/GenBank/DDBJ databases">
        <authorList>
            <person name="de Groot N.N."/>
        </authorList>
    </citation>
    <scope>NUCLEOTIDE SEQUENCE [LARGE SCALE GENOMIC DNA]</scope>
    <source>
        <strain evidence="3 4">DSM 26130</strain>
    </source>
</reference>
<dbReference type="EMBL" id="FOLQ01000039">
    <property type="protein sequence ID" value="SFF25815.1"/>
    <property type="molecule type" value="Genomic_DNA"/>
</dbReference>
<name>A0A1I2H6K9_9BACT</name>
<organism evidence="3 4">
    <name type="scientific">Spirosoma endophyticum</name>
    <dbReference type="NCBI Taxonomy" id="662367"/>
    <lineage>
        <taxon>Bacteria</taxon>
        <taxon>Pseudomonadati</taxon>
        <taxon>Bacteroidota</taxon>
        <taxon>Cytophagia</taxon>
        <taxon>Cytophagales</taxon>
        <taxon>Cytophagaceae</taxon>
        <taxon>Spirosoma</taxon>
    </lineage>
</organism>
<protein>
    <submittedName>
        <fullName evidence="3">Uncharacterized protein</fullName>
    </submittedName>
</protein>